<evidence type="ECO:0000313" key="1">
    <source>
        <dbReference type="EMBL" id="VWB25931.1"/>
    </source>
</evidence>
<reference evidence="1 2" key="1">
    <citation type="submission" date="2019-09" db="EMBL/GenBank/DDBJ databases">
        <authorList>
            <person name="Depoorter E."/>
        </authorList>
    </citation>
    <scope>NUCLEOTIDE SEQUENCE [LARGE SCALE GENOMIC DNA]</scope>
    <source>
        <strain evidence="1">LMG 24064</strain>
    </source>
</reference>
<protein>
    <submittedName>
        <fullName evidence="1">Uncharacterized protein</fullName>
    </submittedName>
</protein>
<dbReference type="Proteomes" id="UP000494222">
    <property type="component" value="Unassembled WGS sequence"/>
</dbReference>
<dbReference type="RefSeq" id="WP_174904706.1">
    <property type="nucleotide sequence ID" value="NZ_CABVPL010000005.1"/>
</dbReference>
<dbReference type="PROSITE" id="PS51318">
    <property type="entry name" value="TAT"/>
    <property type="match status" value="1"/>
</dbReference>
<dbReference type="EMBL" id="CABVPL010000005">
    <property type="protein sequence ID" value="VWB25931.1"/>
    <property type="molecule type" value="Genomic_DNA"/>
</dbReference>
<dbReference type="GeneID" id="99788328"/>
<accession>A0A6P2I930</accession>
<dbReference type="AlphaFoldDB" id="A0A6P2I930"/>
<evidence type="ECO:0000313" key="2">
    <source>
        <dbReference type="Proteomes" id="UP000494222"/>
    </source>
</evidence>
<organism evidence="1 2">
    <name type="scientific">Burkholderia latens</name>
    <dbReference type="NCBI Taxonomy" id="488446"/>
    <lineage>
        <taxon>Bacteria</taxon>
        <taxon>Pseudomonadati</taxon>
        <taxon>Pseudomonadota</taxon>
        <taxon>Betaproteobacteria</taxon>
        <taxon>Burkholderiales</taxon>
        <taxon>Burkholderiaceae</taxon>
        <taxon>Burkholderia</taxon>
        <taxon>Burkholderia cepacia complex</taxon>
    </lineage>
</organism>
<name>A0A6P2I930_9BURK</name>
<gene>
    <name evidence="1" type="ORF">BLA24064_01063</name>
</gene>
<dbReference type="InterPro" id="IPR006311">
    <property type="entry name" value="TAT_signal"/>
</dbReference>
<proteinExistence type="predicted"/>
<sequence length="54" mass="5129">MGMKAGRGTDRRGWLGLAPATAAAGLGGLAFAPAALRAAPVAGREPAAAASEAP</sequence>